<evidence type="ECO:0000313" key="4">
    <source>
        <dbReference type="EnsemblMetazoa" id="XP_022664418"/>
    </source>
</evidence>
<feature type="region of interest" description="Disordered" evidence="3">
    <location>
        <begin position="610"/>
        <end position="644"/>
    </location>
</feature>
<dbReference type="Proteomes" id="UP000594260">
    <property type="component" value="Unplaced"/>
</dbReference>
<keyword evidence="5" id="KW-1185">Reference proteome</keyword>
<name>A0A7M7KBF2_VARDE</name>
<dbReference type="KEGG" id="vde:111251749"/>
<keyword evidence="2" id="KW-0378">Hydrolase</keyword>
<evidence type="ECO:0000256" key="3">
    <source>
        <dbReference type="SAM" id="MobiDB-lite"/>
    </source>
</evidence>
<dbReference type="PANTHER" id="PTHR10858">
    <property type="entry name" value="DEOXYRIBONUCLEASE II"/>
    <property type="match status" value="1"/>
</dbReference>
<dbReference type="GeneID" id="111251749"/>
<feature type="compositionally biased region" description="Basic residues" evidence="3">
    <location>
        <begin position="769"/>
        <end position="785"/>
    </location>
</feature>
<dbReference type="AlphaFoldDB" id="A0A7M7KBF2"/>
<reference evidence="4" key="1">
    <citation type="submission" date="2021-01" db="UniProtKB">
        <authorList>
            <consortium name="EnsemblMetazoa"/>
        </authorList>
    </citation>
    <scope>IDENTIFICATION</scope>
</reference>
<dbReference type="EnsemblMetazoa" id="XM_022808683">
    <property type="protein sequence ID" value="XP_022664418"/>
    <property type="gene ID" value="LOC111251749"/>
</dbReference>
<evidence type="ECO:0000256" key="1">
    <source>
        <dbReference type="ARBA" id="ARBA00007527"/>
    </source>
</evidence>
<evidence type="ECO:0000313" key="5">
    <source>
        <dbReference type="Proteomes" id="UP000594260"/>
    </source>
</evidence>
<dbReference type="RefSeq" id="XP_022664418.1">
    <property type="nucleotide sequence ID" value="XM_022808683.1"/>
</dbReference>
<comment type="similarity">
    <text evidence="1">Belongs to the DNase II family.</text>
</comment>
<proteinExistence type="inferred from homology"/>
<feature type="region of interest" description="Disordered" evidence="3">
    <location>
        <begin position="656"/>
        <end position="785"/>
    </location>
</feature>
<dbReference type="PANTHER" id="PTHR10858:SF23">
    <property type="entry name" value="DEOXYRIBONUCLEASE II"/>
    <property type="match status" value="1"/>
</dbReference>
<dbReference type="GO" id="GO:0006309">
    <property type="term" value="P:apoptotic DNA fragmentation"/>
    <property type="evidence" value="ECO:0007669"/>
    <property type="project" value="TreeGrafter"/>
</dbReference>
<dbReference type="OrthoDB" id="10261598at2759"/>
<dbReference type="Pfam" id="PF03265">
    <property type="entry name" value="DNase_II"/>
    <property type="match status" value="1"/>
</dbReference>
<dbReference type="InParanoid" id="A0A7M7KBF2"/>
<organism evidence="4 5">
    <name type="scientific">Varroa destructor</name>
    <name type="common">Honeybee mite</name>
    <dbReference type="NCBI Taxonomy" id="109461"/>
    <lineage>
        <taxon>Eukaryota</taxon>
        <taxon>Metazoa</taxon>
        <taxon>Ecdysozoa</taxon>
        <taxon>Arthropoda</taxon>
        <taxon>Chelicerata</taxon>
        <taxon>Arachnida</taxon>
        <taxon>Acari</taxon>
        <taxon>Parasitiformes</taxon>
        <taxon>Mesostigmata</taxon>
        <taxon>Gamasina</taxon>
        <taxon>Dermanyssoidea</taxon>
        <taxon>Varroidae</taxon>
        <taxon>Varroa</taxon>
    </lineage>
</organism>
<dbReference type="GO" id="GO:0004531">
    <property type="term" value="F:deoxyribonuclease II activity"/>
    <property type="evidence" value="ECO:0007669"/>
    <property type="project" value="InterPro"/>
</dbReference>
<feature type="compositionally biased region" description="Polar residues" evidence="3">
    <location>
        <begin position="681"/>
        <end position="743"/>
    </location>
</feature>
<accession>A0A7M7KBF2</accession>
<evidence type="ECO:0000256" key="2">
    <source>
        <dbReference type="ARBA" id="ARBA00022801"/>
    </source>
</evidence>
<dbReference type="InterPro" id="IPR004947">
    <property type="entry name" value="DNase_II"/>
</dbReference>
<feature type="compositionally biased region" description="Low complexity" evidence="3">
    <location>
        <begin position="753"/>
        <end position="768"/>
    </location>
</feature>
<protein>
    <submittedName>
        <fullName evidence="4">Uncharacterized protein</fullName>
    </submittedName>
</protein>
<sequence length="785" mass="85486">MCFITNGLTNYGRRALLSLGKCSAKEVSIKACRSTGQPFISCGLESASTFRDNHFIKTAKMDFGPLDMLQLMHTVYAIPPEPVEPIAPVPFAPGEFRDMWCRNPAGDKVEWSIMYKAPAASMSRGTSESISNGVQYGYIDSATKLDATVRMQLFDDITSTQNNALYNTLDVLFKYPRTFLVEKNLTFLTYNDQPPPELAKSTTNGIAKGVLLFGNSSGAWVSHTLGSFGYFFQEKYVFPDDARREGQTILCMSLSSENWPKIVAHLRRESPNIYDWNISPAMFDMYPALKQLIEKDFNHEDPGAESNVFSGVNGTDFMAFVKNAVHNYDIYETMVAPQLEANMFVRGSQEGDQHLENYCTDFNITEVDKVELKLSQDIIFKNVRRSQDNSRWAVSERDYWVCFGSVERRKSHLPRGGEVFCFQNQPASILMANSIEEFSKCKPLPEEIVAKIAAAPAGTAVDVGNGATYVRPAIVRPLFGVPRVYYGGLPSFGIGFPFKKILKNPLVVGAAVAGVMHYRHKQQIKKLNQQHALAMGYGRHGVQGFSSPYFGGSSGKYSTGLASLFGGGKSHSAYPGAGYTTMGGGGYPTMGGGYSPGPGFAPPTYPGPPSYPPPAYSPTNSGFNTGHHLGYPPRSGGYPTDSHGYPIPGYPIGSHGYPNPSYPTTAGGHSFAPHNPGYPTQPRSSYPSQPAYNPSFNAVNNAPSIASAPPMSTTQNVAKQQSNFSSGTASKSTVRTSRPSTPNRPVRVEKTVTRTVTSYTPSRSASRGSSRKSSGRNRGGSRGRG</sequence>